<evidence type="ECO:0000313" key="1">
    <source>
        <dbReference type="EMBL" id="EJW93876.1"/>
    </source>
</evidence>
<name>J9FG23_9ZZZZ</name>
<proteinExistence type="predicted"/>
<sequence length="89" mass="9336">VRVAGEKALAAPCGGGGEDFHYYKLSKPTVKAAYFGVGVGATPGLHNVNMTFESRRLQLGTDVFVEIAKKTPGITPLCPRARLFSGAGL</sequence>
<keyword evidence="1" id="KW-0378">Hydrolase</keyword>
<dbReference type="Gene3D" id="3.40.630.10">
    <property type="entry name" value="Zn peptidases"/>
    <property type="match status" value="1"/>
</dbReference>
<dbReference type="EMBL" id="AMCI01006705">
    <property type="protein sequence ID" value="EJW93876.1"/>
    <property type="molecule type" value="Genomic_DNA"/>
</dbReference>
<dbReference type="AlphaFoldDB" id="J9FG23"/>
<accession>J9FG23</accession>
<reference evidence="1" key="1">
    <citation type="journal article" date="2012" name="PLoS ONE">
        <title>Gene sets for utilization of primary and secondary nutrition supplies in the distal gut of endangered iberian lynx.</title>
        <authorList>
            <person name="Alcaide M."/>
            <person name="Messina E."/>
            <person name="Richter M."/>
            <person name="Bargiela R."/>
            <person name="Peplies J."/>
            <person name="Huws S.A."/>
            <person name="Newbold C.J."/>
            <person name="Golyshin P.N."/>
            <person name="Simon M.A."/>
            <person name="Lopez G."/>
            <person name="Yakimov M.M."/>
            <person name="Ferrer M."/>
        </authorList>
    </citation>
    <scope>NUCLEOTIDE SEQUENCE</scope>
</reference>
<comment type="caution">
    <text evidence="1">The sequence shown here is derived from an EMBL/GenBank/DDBJ whole genome shotgun (WGS) entry which is preliminary data.</text>
</comment>
<gene>
    <name evidence="1" type="ORF">EVA_18016</name>
</gene>
<dbReference type="SUPFAM" id="SSF53187">
    <property type="entry name" value="Zn-dependent exopeptidases"/>
    <property type="match status" value="1"/>
</dbReference>
<dbReference type="GO" id="GO:0016787">
    <property type="term" value="F:hydrolase activity"/>
    <property type="evidence" value="ECO:0007669"/>
    <property type="project" value="UniProtKB-KW"/>
</dbReference>
<feature type="non-terminal residue" evidence="1">
    <location>
        <position position="1"/>
    </location>
</feature>
<protein>
    <submittedName>
        <fullName evidence="1">Amidohydrolase amhX</fullName>
    </submittedName>
</protein>
<organism evidence="1">
    <name type="scientific">gut metagenome</name>
    <dbReference type="NCBI Taxonomy" id="749906"/>
    <lineage>
        <taxon>unclassified sequences</taxon>
        <taxon>metagenomes</taxon>
        <taxon>organismal metagenomes</taxon>
    </lineage>
</organism>